<reference evidence="3 4" key="1">
    <citation type="submission" date="2019-02" db="EMBL/GenBank/DDBJ databases">
        <title>Genomic Encyclopedia of Type Strains, Phase IV (KMG-IV): sequencing the most valuable type-strain genomes for metagenomic binning, comparative biology and taxonomic classification.</title>
        <authorList>
            <person name="Goeker M."/>
        </authorList>
    </citation>
    <scope>NUCLEOTIDE SEQUENCE [LARGE SCALE GENOMIC DNA]</scope>
    <source>
        <strain evidence="3 4">DSM 45622</strain>
    </source>
</reference>
<dbReference type="Proteomes" id="UP000293638">
    <property type="component" value="Unassembled WGS sequence"/>
</dbReference>
<keyword evidence="4" id="KW-1185">Reference proteome</keyword>
<dbReference type="EMBL" id="SGXD01000002">
    <property type="protein sequence ID" value="RZS89768.1"/>
    <property type="molecule type" value="Genomic_DNA"/>
</dbReference>
<feature type="compositionally biased region" description="Low complexity" evidence="1">
    <location>
        <begin position="819"/>
        <end position="845"/>
    </location>
</feature>
<proteinExistence type="predicted"/>
<feature type="chain" id="PRO_5038743593" evidence="2">
    <location>
        <begin position="33"/>
        <end position="950"/>
    </location>
</feature>
<name>A0A4Q7NSL4_9ACTN</name>
<organism evidence="3 4">
    <name type="scientific">Motilibacter rhizosphaerae</name>
    <dbReference type="NCBI Taxonomy" id="598652"/>
    <lineage>
        <taxon>Bacteria</taxon>
        <taxon>Bacillati</taxon>
        <taxon>Actinomycetota</taxon>
        <taxon>Actinomycetes</taxon>
        <taxon>Motilibacterales</taxon>
        <taxon>Motilibacteraceae</taxon>
        <taxon>Motilibacter</taxon>
    </lineage>
</organism>
<protein>
    <submittedName>
        <fullName evidence="3">Uncharacterized protein</fullName>
    </submittedName>
</protein>
<feature type="region of interest" description="Disordered" evidence="1">
    <location>
        <begin position="623"/>
        <end position="667"/>
    </location>
</feature>
<evidence type="ECO:0000313" key="3">
    <source>
        <dbReference type="EMBL" id="RZS89768.1"/>
    </source>
</evidence>
<feature type="region of interest" description="Disordered" evidence="1">
    <location>
        <begin position="428"/>
        <end position="447"/>
    </location>
</feature>
<comment type="caution">
    <text evidence="3">The sequence shown here is derived from an EMBL/GenBank/DDBJ whole genome shotgun (WGS) entry which is preliminary data.</text>
</comment>
<accession>A0A4Q7NSL4</accession>
<feature type="signal peptide" evidence="2">
    <location>
        <begin position="1"/>
        <end position="32"/>
    </location>
</feature>
<evidence type="ECO:0000256" key="2">
    <source>
        <dbReference type="SAM" id="SignalP"/>
    </source>
</evidence>
<feature type="region of interest" description="Disordered" evidence="1">
    <location>
        <begin position="780"/>
        <end position="854"/>
    </location>
</feature>
<sequence length="950" mass="96582">MTWSYGRRPTLLALLVLALVAVGLLPTAPVSAAADTPTSYLAVSSLRYGTQLLTASPRLWSNAPFTVDISFADADGAVTDVAFSAPGGRSFVPGSYQQVGTASSPRGALSVSRPDGTACDGGDYTVREVHFAGDGTVDRFWAGFACGASAFGEVAVGRAVPSGPLVVPSGVAFPELAPHSTTPARAAVWVLGGTPTRAAVAGVDASDFTARSGPCDARACRVDTTFAPVASGVRSGSLDLGPGLPVVALAGYATPGDTSLALHSGGTSDWVGKGQDVRVDQASGGVGVFGGEGSTSLRFAATSSARDVDGSEVSVDGEIDAPPGARLHAGDYTGALREGYGRVSAPVLDVSMDSRACSHTRGDIHVAQLDYAPDGAIAHLSLTFTQWCDGAADALEGTLHVHVLAPWERDLPRGLPALPGWPTQQVVRPVQQPPQGTTSRASLGPTADTAPELLTAAEGLVQVGGTPDDLSVDAGFGSDLLSSLDATHRAVRHAIVEGRDTEADHCSRTSLDVRDLHQGTDGRVDRLWALLRNGCDAGAPAYAEVVFQEPTGSVPAIAPSGWAFGEAAVGSHVGRMQTFWLTGATRSPDWRVSGPALADFRLGDTGCDSRGCRVDVTFVPSAPGRRDARLDAGPGATAVPLTGDGATGDTSLTFHERHADGSPGPSFTFAPTATLAGGSAWGTTSFNVGWETDGAWSTGTLEPADGVPIGSAAPGGAGPGVGVSIGAPYPLCTASSSGRLQLQQFVEDVAAGVLLHLSAAGRTTCGDDTFDVVMHYRALPPGADPQDDEHPLPGWDAVPTDTSTTPPPTTGPPSPTPTPSAGGLPAATPGTSAPSSSPAAGAASTVPPPPSAAPALVAPPGSVVADTRAPVPLLVTDRLRHRLRVDLSSHYAGRTVAVRVQRHGRWAALGVVRLDRRGNATLRLPAVLPARGSALRIVLGRTVIASGRSG</sequence>
<evidence type="ECO:0000256" key="1">
    <source>
        <dbReference type="SAM" id="MobiDB-lite"/>
    </source>
</evidence>
<keyword evidence="2" id="KW-0732">Signal</keyword>
<gene>
    <name evidence="3" type="ORF">EV189_1542</name>
</gene>
<feature type="compositionally biased region" description="Pro residues" evidence="1">
    <location>
        <begin position="805"/>
        <end position="818"/>
    </location>
</feature>
<evidence type="ECO:0000313" key="4">
    <source>
        <dbReference type="Proteomes" id="UP000293638"/>
    </source>
</evidence>
<dbReference type="RefSeq" id="WP_196788537.1">
    <property type="nucleotide sequence ID" value="NZ_SGXD01000002.1"/>
</dbReference>
<dbReference type="AlphaFoldDB" id="A0A4Q7NSL4"/>